<feature type="region of interest" description="Disordered" evidence="1">
    <location>
        <begin position="295"/>
        <end position="325"/>
    </location>
</feature>
<evidence type="ECO:0000313" key="3">
    <source>
        <dbReference type="EMBL" id="CAK9011227.1"/>
    </source>
</evidence>
<dbReference type="EMBL" id="CAXAMM010006483">
    <property type="protein sequence ID" value="CAK9011227.1"/>
    <property type="molecule type" value="Genomic_DNA"/>
</dbReference>
<keyword evidence="4" id="KW-1185">Reference proteome</keyword>
<feature type="region of interest" description="Disordered" evidence="1">
    <location>
        <begin position="170"/>
        <end position="202"/>
    </location>
</feature>
<feature type="signal peptide" evidence="2">
    <location>
        <begin position="1"/>
        <end position="23"/>
    </location>
</feature>
<protein>
    <recommendedName>
        <fullName evidence="5">Transmembrane protein</fullName>
    </recommendedName>
</protein>
<feature type="region of interest" description="Disordered" evidence="1">
    <location>
        <begin position="684"/>
        <end position="723"/>
    </location>
</feature>
<feature type="non-terminal residue" evidence="3">
    <location>
        <position position="723"/>
    </location>
</feature>
<comment type="caution">
    <text evidence="3">The sequence shown here is derived from an EMBL/GenBank/DDBJ whole genome shotgun (WGS) entry which is preliminary data.</text>
</comment>
<feature type="region of interest" description="Disordered" evidence="1">
    <location>
        <begin position="40"/>
        <end position="74"/>
    </location>
</feature>
<evidence type="ECO:0000313" key="4">
    <source>
        <dbReference type="Proteomes" id="UP001642464"/>
    </source>
</evidence>
<feature type="chain" id="PRO_5046766380" description="Transmembrane protein" evidence="2">
    <location>
        <begin position="24"/>
        <end position="723"/>
    </location>
</feature>
<name>A0ABP0JAD9_9DINO</name>
<evidence type="ECO:0000256" key="1">
    <source>
        <dbReference type="SAM" id="MobiDB-lite"/>
    </source>
</evidence>
<dbReference type="Proteomes" id="UP001642464">
    <property type="component" value="Unassembled WGS sequence"/>
</dbReference>
<feature type="compositionally biased region" description="Gly residues" evidence="1">
    <location>
        <begin position="50"/>
        <end position="59"/>
    </location>
</feature>
<evidence type="ECO:0000256" key="2">
    <source>
        <dbReference type="SAM" id="SignalP"/>
    </source>
</evidence>
<organism evidence="3 4">
    <name type="scientific">Durusdinium trenchii</name>
    <dbReference type="NCBI Taxonomy" id="1381693"/>
    <lineage>
        <taxon>Eukaryota</taxon>
        <taxon>Sar</taxon>
        <taxon>Alveolata</taxon>
        <taxon>Dinophyceae</taxon>
        <taxon>Suessiales</taxon>
        <taxon>Symbiodiniaceae</taxon>
        <taxon>Durusdinium</taxon>
    </lineage>
</organism>
<sequence>MFIRKLLLVGLCICEPIVRLTDSWSIGLLGTSPKGEDTCKAEQGCEAGSPPGGVQGGRGAFSRPAGPGEGAKPGKQPWWIPFDFSWVVGISWRLIQDVAHTSLEYCGTLCASIGLAARWSYWLVTAAVIVFLVQLSVWTFKWVVFPLCKYCLAVWRASRVYAAAEDAGAARSAPGGRPVDGTAAKEREEPMAGGPNSTRTNDERQKAALLGKYLTLILEGKNEREALSSCVEGDTGPHETWEILKEQGSGYVAKLPRDYPGVAKRAIIHLVTEECPHLTPPAIAEEDPVLGLKLPPGPSPEPFPQATNTTMPTPKGPSHGQAPGAETRAATPLTACLYLPRRGTSSAFPPRAQDVLAAVARPRHIGASEEEVSEHLAGAPRTWHIGAYTDAEPQALDETAKALQAIAKAVTSKDEAASQEKGKIASIGKTEERLVYIFRGFDALTVPVGSATVGKELFHALKATATQGRPQLRAIQFPVNINNRIAYGLSSMSIGGKDLRALPEHSISAADFPLTSQEEFDAFAGTPDFKLEKRVKGAATLNHWYRNALRQAWAISCVYGTEHYSTFEAAACYLLKLGEEHSYAWPAHVILGVWEELWARLGEEIRDLDRNLRRAMLEESPTFERTRFFATAPGTDGEPWLRLPRTFFLEDQAEYFQTDVLPRHDGLLSRACWQVALKKAPTLNLQGGKAGGTEEPPEKDEVQEKMEALRKTQAAKQAEMVDE</sequence>
<accession>A0ABP0JAD9</accession>
<gene>
    <name evidence="3" type="ORF">SCF082_LOCUS11010</name>
</gene>
<feature type="compositionally biased region" description="Basic and acidic residues" evidence="1">
    <location>
        <begin position="699"/>
        <end position="710"/>
    </location>
</feature>
<keyword evidence="2" id="KW-0732">Signal</keyword>
<evidence type="ECO:0008006" key="5">
    <source>
        <dbReference type="Google" id="ProtNLM"/>
    </source>
</evidence>
<proteinExistence type="predicted"/>
<reference evidence="3 4" key="1">
    <citation type="submission" date="2024-02" db="EMBL/GenBank/DDBJ databases">
        <authorList>
            <person name="Chen Y."/>
            <person name="Shah S."/>
            <person name="Dougan E. K."/>
            <person name="Thang M."/>
            <person name="Chan C."/>
        </authorList>
    </citation>
    <scope>NUCLEOTIDE SEQUENCE [LARGE SCALE GENOMIC DNA]</scope>
</reference>